<evidence type="ECO:0000259" key="2">
    <source>
        <dbReference type="Pfam" id="PF13193"/>
    </source>
</evidence>
<comment type="caution">
    <text evidence="3">The sequence shown here is derived from an EMBL/GenBank/DDBJ whole genome shotgun (WGS) entry which is preliminary data.</text>
</comment>
<evidence type="ECO:0000313" key="3">
    <source>
        <dbReference type="EMBL" id="MFI9102695.1"/>
    </source>
</evidence>
<dbReference type="InterPro" id="IPR042099">
    <property type="entry name" value="ANL_N_sf"/>
</dbReference>
<dbReference type="EMBL" id="JBITYG010000005">
    <property type="protein sequence ID" value="MFI9102695.1"/>
    <property type="molecule type" value="Genomic_DNA"/>
</dbReference>
<proteinExistence type="predicted"/>
<name>A0ABW8C8C6_9ACTN</name>
<keyword evidence="4" id="KW-1185">Reference proteome</keyword>
<dbReference type="PANTHER" id="PTHR43767">
    <property type="entry name" value="LONG-CHAIN-FATTY-ACID--COA LIGASE"/>
    <property type="match status" value="1"/>
</dbReference>
<dbReference type="Pfam" id="PF00501">
    <property type="entry name" value="AMP-binding"/>
    <property type="match status" value="1"/>
</dbReference>
<dbReference type="PANTHER" id="PTHR43767:SF1">
    <property type="entry name" value="NONRIBOSOMAL PEPTIDE SYNTHASE PES1 (EUROFUNG)-RELATED"/>
    <property type="match status" value="1"/>
</dbReference>
<dbReference type="InterPro" id="IPR050237">
    <property type="entry name" value="ATP-dep_AMP-bd_enzyme"/>
</dbReference>
<dbReference type="SUPFAM" id="SSF56801">
    <property type="entry name" value="Acetyl-CoA synthetase-like"/>
    <property type="match status" value="1"/>
</dbReference>
<reference evidence="3 4" key="1">
    <citation type="submission" date="2024-10" db="EMBL/GenBank/DDBJ databases">
        <title>The Natural Products Discovery Center: Release of the First 8490 Sequenced Strains for Exploring Actinobacteria Biosynthetic Diversity.</title>
        <authorList>
            <person name="Kalkreuter E."/>
            <person name="Kautsar S.A."/>
            <person name="Yang D."/>
            <person name="Bader C.D."/>
            <person name="Teijaro C.N."/>
            <person name="Fluegel L."/>
            <person name="Davis C.M."/>
            <person name="Simpson J.R."/>
            <person name="Lauterbach L."/>
            <person name="Steele A.D."/>
            <person name="Gui C."/>
            <person name="Meng S."/>
            <person name="Li G."/>
            <person name="Viehrig K."/>
            <person name="Ye F."/>
            <person name="Su P."/>
            <person name="Kiefer A.F."/>
            <person name="Nichols A."/>
            <person name="Cepeda A.J."/>
            <person name="Yan W."/>
            <person name="Fan B."/>
            <person name="Jiang Y."/>
            <person name="Adhikari A."/>
            <person name="Zheng C.-J."/>
            <person name="Schuster L."/>
            <person name="Cowan T.M."/>
            <person name="Smanski M.J."/>
            <person name="Chevrette M.G."/>
            <person name="De Carvalho L.P.S."/>
            <person name="Shen B."/>
        </authorList>
    </citation>
    <scope>NUCLEOTIDE SEQUENCE [LARGE SCALE GENOMIC DNA]</scope>
    <source>
        <strain evidence="3 4">NPDC053399</strain>
    </source>
</reference>
<evidence type="ECO:0000313" key="4">
    <source>
        <dbReference type="Proteomes" id="UP001614394"/>
    </source>
</evidence>
<sequence length="467" mass="48557">MADAGFFAAVRDGAGRGDAVALISGKRAWTYRELITSAEVFAGHLGRHPTAGVPVVVDVADAAVRAVVTLAADLAELTVLHSDPGAPTDFGGLVVRDSATLLEPSEPPAVRTADGGVELWTHTRTATHSLAGVPARSQIFLTSGSTGTPTGVVRPAATVLSDAHRIAAFMGYERGLPGVVSTLAFHCYGFAYGIAAPLLHGTPIRHVPSRSIPSQLARAVREHEARTLVGLPFQFQLLAGTAAPLDFGELRMAVSSGAPLPPAAAGAITGRYDFALYNAYGSSETGALSAALSTGEQQPGEVGTPFPGVVPRLVPVDGVSGGGELQLRTDALAAGYTGTDGLLPLDFDGDWYRTGDLARIEDGGIRINGRLKNIINVAGKKVSPAEIERVLARHPAVTDVQVVAAPDDVRGQVPAARIVTGSDLTVAELLAWCQTRLAPHQMPRRVSFLDEIPRSAMGKPLKGPEPS</sequence>
<dbReference type="Proteomes" id="UP001614394">
    <property type="component" value="Unassembled WGS sequence"/>
</dbReference>
<dbReference type="Gene3D" id="3.40.50.12780">
    <property type="entry name" value="N-terminal domain of ligase-like"/>
    <property type="match status" value="1"/>
</dbReference>
<dbReference type="RefSeq" id="WP_399650678.1">
    <property type="nucleotide sequence ID" value="NZ_JBITYG010000005.1"/>
</dbReference>
<organism evidence="3 4">
    <name type="scientific">Streptomyces fildesensis</name>
    <dbReference type="NCBI Taxonomy" id="375757"/>
    <lineage>
        <taxon>Bacteria</taxon>
        <taxon>Bacillati</taxon>
        <taxon>Actinomycetota</taxon>
        <taxon>Actinomycetes</taxon>
        <taxon>Kitasatosporales</taxon>
        <taxon>Streptomycetaceae</taxon>
        <taxon>Streptomyces</taxon>
    </lineage>
</organism>
<protein>
    <submittedName>
        <fullName evidence="3">Class I adenylate-forming enzyme family protein</fullName>
    </submittedName>
</protein>
<dbReference type="Gene3D" id="3.30.300.30">
    <property type="match status" value="1"/>
</dbReference>
<gene>
    <name evidence="3" type="ORF">ACIGXA_19460</name>
</gene>
<dbReference type="InterPro" id="IPR045851">
    <property type="entry name" value="AMP-bd_C_sf"/>
</dbReference>
<feature type="domain" description="AMP-dependent synthetase/ligase" evidence="1">
    <location>
        <begin position="138"/>
        <end position="336"/>
    </location>
</feature>
<evidence type="ECO:0000259" key="1">
    <source>
        <dbReference type="Pfam" id="PF00501"/>
    </source>
</evidence>
<dbReference type="CDD" id="cd04433">
    <property type="entry name" value="AFD_class_I"/>
    <property type="match status" value="1"/>
</dbReference>
<accession>A0ABW8C8C6</accession>
<dbReference type="InterPro" id="IPR025110">
    <property type="entry name" value="AMP-bd_C"/>
</dbReference>
<feature type="domain" description="AMP-binding enzyme C-terminal" evidence="2">
    <location>
        <begin position="386"/>
        <end position="459"/>
    </location>
</feature>
<dbReference type="Pfam" id="PF13193">
    <property type="entry name" value="AMP-binding_C"/>
    <property type="match status" value="1"/>
</dbReference>
<dbReference type="InterPro" id="IPR000873">
    <property type="entry name" value="AMP-dep_synth/lig_dom"/>
</dbReference>